<dbReference type="Gene3D" id="3.40.630.30">
    <property type="match status" value="1"/>
</dbReference>
<evidence type="ECO:0000313" key="3">
    <source>
        <dbReference type="Proteomes" id="UP000198757"/>
    </source>
</evidence>
<organism evidence="2 3">
    <name type="scientific">Niabella drilacis (strain DSM 25811 / CCM 8410 / CCUG 62505 / LMG 26954 / E90)</name>
    <dbReference type="NCBI Taxonomy" id="1285928"/>
    <lineage>
        <taxon>Bacteria</taxon>
        <taxon>Pseudomonadati</taxon>
        <taxon>Bacteroidota</taxon>
        <taxon>Chitinophagia</taxon>
        <taxon>Chitinophagales</taxon>
        <taxon>Chitinophagaceae</taxon>
        <taxon>Niabella</taxon>
    </lineage>
</organism>
<gene>
    <name evidence="2" type="ORF">SAMN04487894_101658</name>
</gene>
<accession>A0A1G6JVV8</accession>
<sequence>MSGNRSVVATWIRGWALARGVTAPVAIPGGYRVQVGWPEQQERYVFPGITSVFTDLANTITAPWIFLKVCAPPDRVRAVLPARWAIQSPGYMMMNTGLVLQDEAPLAAGYHLKAELQLPVPVVHILTDGGEIAASGRIALADDFAIYDRIATAAAHRRKGLATAVMKRLTEIACSRGITKGVLVATEEGRVLYETLGWQLRSPYTSAVIPFVK</sequence>
<dbReference type="RefSeq" id="WP_090388562.1">
    <property type="nucleotide sequence ID" value="NZ_FMZO01000001.1"/>
</dbReference>
<feature type="domain" description="N-acetyltransferase" evidence="1">
    <location>
        <begin position="77"/>
        <end position="213"/>
    </location>
</feature>
<dbReference type="Pfam" id="PF13508">
    <property type="entry name" value="Acetyltransf_7"/>
    <property type="match status" value="1"/>
</dbReference>
<name>A0A1G6JVV8_NIADE</name>
<protein>
    <submittedName>
        <fullName evidence="2">Acetyltransferase (GNAT) domain-containing protein</fullName>
    </submittedName>
</protein>
<dbReference type="AlphaFoldDB" id="A0A1G6JVV8"/>
<evidence type="ECO:0000259" key="1">
    <source>
        <dbReference type="PROSITE" id="PS51186"/>
    </source>
</evidence>
<keyword evidence="2" id="KW-0808">Transferase</keyword>
<dbReference type="GO" id="GO:0016747">
    <property type="term" value="F:acyltransferase activity, transferring groups other than amino-acyl groups"/>
    <property type="evidence" value="ECO:0007669"/>
    <property type="project" value="InterPro"/>
</dbReference>
<dbReference type="STRING" id="1285928.SAMN04487894_101658"/>
<dbReference type="Proteomes" id="UP000198757">
    <property type="component" value="Unassembled WGS sequence"/>
</dbReference>
<dbReference type="PROSITE" id="PS51186">
    <property type="entry name" value="GNAT"/>
    <property type="match status" value="1"/>
</dbReference>
<reference evidence="3" key="1">
    <citation type="submission" date="2016-10" db="EMBL/GenBank/DDBJ databases">
        <authorList>
            <person name="Varghese N."/>
            <person name="Submissions S."/>
        </authorList>
    </citation>
    <scope>NUCLEOTIDE SEQUENCE [LARGE SCALE GENOMIC DNA]</scope>
    <source>
        <strain evidence="3">DSM 25811 / CCM 8410 / LMG 26954 / E90</strain>
    </source>
</reference>
<dbReference type="InterPro" id="IPR016181">
    <property type="entry name" value="Acyl_CoA_acyltransferase"/>
</dbReference>
<dbReference type="SUPFAM" id="SSF55729">
    <property type="entry name" value="Acyl-CoA N-acyltransferases (Nat)"/>
    <property type="match status" value="1"/>
</dbReference>
<dbReference type="OrthoDB" id="4966223at2"/>
<dbReference type="CDD" id="cd04301">
    <property type="entry name" value="NAT_SF"/>
    <property type="match status" value="1"/>
</dbReference>
<keyword evidence="3" id="KW-1185">Reference proteome</keyword>
<dbReference type="InterPro" id="IPR000182">
    <property type="entry name" value="GNAT_dom"/>
</dbReference>
<dbReference type="EMBL" id="FMZO01000001">
    <property type="protein sequence ID" value="SDC22844.1"/>
    <property type="molecule type" value="Genomic_DNA"/>
</dbReference>
<evidence type="ECO:0000313" key="2">
    <source>
        <dbReference type="EMBL" id="SDC22844.1"/>
    </source>
</evidence>
<proteinExistence type="predicted"/>